<evidence type="ECO:0000256" key="1">
    <source>
        <dbReference type="ARBA" id="ARBA00009589"/>
    </source>
</evidence>
<feature type="disulfide bond" evidence="5">
    <location>
        <begin position="680"/>
        <end position="744"/>
    </location>
</feature>
<dbReference type="CDD" id="cd02675">
    <property type="entry name" value="Ephrin_ectodomain"/>
    <property type="match status" value="1"/>
</dbReference>
<keyword evidence="8" id="KW-1185">Reference proteome</keyword>
<dbReference type="AlphaFoldDB" id="A0A0V0ZES9"/>
<protein>
    <submittedName>
        <fullName evidence="7">5'-nucleotidase domain-containing protein 3</fullName>
    </submittedName>
</protein>
<evidence type="ECO:0000256" key="3">
    <source>
        <dbReference type="ARBA" id="ARBA00022801"/>
    </source>
</evidence>
<dbReference type="STRING" id="990121.A0A0V0ZES9"/>
<keyword evidence="4" id="KW-0460">Magnesium</keyword>
<dbReference type="PROSITE" id="PS51551">
    <property type="entry name" value="EPHRIN_RBD_2"/>
    <property type="match status" value="1"/>
</dbReference>
<comment type="similarity">
    <text evidence="5">Belongs to the ephrin family.</text>
</comment>
<dbReference type="InterPro" id="IPR023214">
    <property type="entry name" value="HAD_sf"/>
</dbReference>
<dbReference type="Pfam" id="PF05761">
    <property type="entry name" value="5_nucleotid"/>
    <property type="match status" value="1"/>
</dbReference>
<comment type="similarity">
    <text evidence="1">Belongs to the 5'(3')-deoxyribonucleotidase family.</text>
</comment>
<dbReference type="SUPFAM" id="SSF49503">
    <property type="entry name" value="Cupredoxins"/>
    <property type="match status" value="2"/>
</dbReference>
<feature type="domain" description="Ephrin RBD" evidence="6">
    <location>
        <begin position="555"/>
        <end position="755"/>
    </location>
</feature>
<sequence length="879" mass="101704">MKALKYPLPPPIDNRMVFVNNELDLSEIDVYGFDYDYTLAIYRKSYFNCSSVKNDAVDAIFILWYPRELENMAYDPDFFVRGLHFDLSTNILLKMDAFCNIQKGTAHRGKKILSEDDVNNIYNGHHIPQHYLKCNSLENKRMGQLLDLFSLPEIGLLSNVVEYFENNSIPYNSLSILHDVRSATGQIHSTGEMHQAILKNTDKFIKRLPGLRQFFERLLSHKKYVFLISNSPYYFIDSGMRYLLGDDWQKLFNCIIVQAKKPNFFRNTFRQFRVYWPDTGKLAWEKVTKIDRGIIYAGGNLEDFLQLSGIGNKGVLYFGDHVSYDLAEPTRRVGWRIAAIVPELTKEIRIQNSEEYRRKLLWLQVLTSLIDEQCSEEAEKSVQMREILRNWCAERQRARDELEIFLNPHFGSIFRCYHNPSYFLMRLLRVTDVYMAKVTSLLQYDIEHTFFASRWPLPHEADLGVVRQCRQMAAPTGTSSNRQPPTSVYAVYAAGPAPDVGLGCGYDHLLVEYHHNSRMEQRCLQSVGSGRRSLVISSLLVTLISNLFSRRCQAIQLPDIYWNSSNPIFQVGTQQPVLKVRIGDRLNIVCPYYPSPTVHADKFEYMEIYGLKKFCMQRVRLFCQSGLRFIELVGKTICPISKTEFEFVTAQFVMEINQLQPLVDKLDLPSSVTRKSYEECTLNDRATIVGVCNTPTVPTVLTMVIREFTPNPSGLEFKPGRKYYFISTSTGSRAGLANRNGGLCSKNKMKMMFDVRRSDARTKIKTDEYFFITYHTPGMVGEDYQEDAEEHLLMNEKEEEDIEKPIVEENVDLAIEPETTTPLLYIIHTRPYDEISASWYNRDKFANSHLQYIDSSSNNKASLTVQMLLLAILLLFHYR</sequence>
<dbReference type="EMBL" id="JYDQ01000217">
    <property type="protein sequence ID" value="KRY10803.1"/>
    <property type="molecule type" value="Genomic_DNA"/>
</dbReference>
<dbReference type="Pfam" id="PF00812">
    <property type="entry name" value="Ephrin"/>
    <property type="match status" value="2"/>
</dbReference>
<keyword evidence="5" id="KW-1015">Disulfide bond</keyword>
<dbReference type="InterPro" id="IPR001799">
    <property type="entry name" value="Ephrin_RBD"/>
</dbReference>
<organism evidence="7 8">
    <name type="scientific">Trichinella patagoniensis</name>
    <dbReference type="NCBI Taxonomy" id="990121"/>
    <lineage>
        <taxon>Eukaryota</taxon>
        <taxon>Metazoa</taxon>
        <taxon>Ecdysozoa</taxon>
        <taxon>Nematoda</taxon>
        <taxon>Enoplea</taxon>
        <taxon>Dorylaimia</taxon>
        <taxon>Trichinellida</taxon>
        <taxon>Trichinellidae</taxon>
        <taxon>Trichinella</taxon>
    </lineage>
</organism>
<dbReference type="InterPro" id="IPR008380">
    <property type="entry name" value="HAD-SF_hydro_IG_5-nucl"/>
</dbReference>
<dbReference type="InterPro" id="IPR008972">
    <property type="entry name" value="Cupredoxin"/>
</dbReference>
<dbReference type="NCBIfam" id="TIGR02244">
    <property type="entry name" value="HAD-IG-Ncltidse"/>
    <property type="match status" value="1"/>
</dbReference>
<comment type="caution">
    <text evidence="7">The sequence shown here is derived from an EMBL/GenBank/DDBJ whole genome shotgun (WGS) entry which is preliminary data.</text>
</comment>
<keyword evidence="2" id="KW-0479">Metal-binding</keyword>
<accession>A0A0V0ZES9</accession>
<evidence type="ECO:0000259" key="6">
    <source>
        <dbReference type="PROSITE" id="PS51551"/>
    </source>
</evidence>
<gene>
    <name evidence="7" type="primary">Nt5dc3</name>
    <name evidence="7" type="ORF">T12_2436</name>
</gene>
<reference evidence="7 8" key="1">
    <citation type="submission" date="2015-01" db="EMBL/GenBank/DDBJ databases">
        <title>Evolution of Trichinella species and genotypes.</title>
        <authorList>
            <person name="Korhonen P.K."/>
            <person name="Edoardo P."/>
            <person name="Giuseppe L.R."/>
            <person name="Gasser R.B."/>
        </authorList>
    </citation>
    <scope>NUCLEOTIDE SEQUENCE [LARGE SCALE GENOMIC DNA]</scope>
    <source>
        <strain evidence="7">ISS2496</strain>
    </source>
</reference>
<dbReference type="Proteomes" id="UP000054783">
    <property type="component" value="Unassembled WGS sequence"/>
</dbReference>
<evidence type="ECO:0000313" key="7">
    <source>
        <dbReference type="EMBL" id="KRY10803.1"/>
    </source>
</evidence>
<dbReference type="PANTHER" id="PTHR12103">
    <property type="entry name" value="5'-NUCLEOTIDASE DOMAIN-CONTAINING"/>
    <property type="match status" value="1"/>
</dbReference>
<dbReference type="GO" id="GO:0046872">
    <property type="term" value="F:metal ion binding"/>
    <property type="evidence" value="ECO:0007669"/>
    <property type="project" value="UniProtKB-KW"/>
</dbReference>
<dbReference type="OrthoDB" id="409330at2759"/>
<dbReference type="GO" id="GO:0008253">
    <property type="term" value="F:5'-nucleotidase activity"/>
    <property type="evidence" value="ECO:0007669"/>
    <property type="project" value="TreeGrafter"/>
</dbReference>
<evidence type="ECO:0000256" key="4">
    <source>
        <dbReference type="ARBA" id="ARBA00022842"/>
    </source>
</evidence>
<dbReference type="InterPro" id="IPR036412">
    <property type="entry name" value="HAD-like_sf"/>
</dbReference>
<dbReference type="PANTHER" id="PTHR12103:SF12">
    <property type="entry name" value="FI20020P1"/>
    <property type="match status" value="1"/>
</dbReference>
<dbReference type="GO" id="GO:0016020">
    <property type="term" value="C:membrane"/>
    <property type="evidence" value="ECO:0007669"/>
    <property type="project" value="InterPro"/>
</dbReference>
<dbReference type="Gene3D" id="2.60.40.420">
    <property type="entry name" value="Cupredoxins - blue copper proteins"/>
    <property type="match status" value="2"/>
</dbReference>
<keyword evidence="3" id="KW-0378">Hydrolase</keyword>
<proteinExistence type="inferred from homology"/>
<dbReference type="SUPFAM" id="SSF56784">
    <property type="entry name" value="HAD-like"/>
    <property type="match status" value="1"/>
</dbReference>
<evidence type="ECO:0000256" key="2">
    <source>
        <dbReference type="ARBA" id="ARBA00022723"/>
    </source>
</evidence>
<evidence type="ECO:0000256" key="5">
    <source>
        <dbReference type="PROSITE-ProRule" id="PRU00884"/>
    </source>
</evidence>
<name>A0A0V0ZES9_9BILA</name>
<comment type="caution">
    <text evidence="5">Lacks conserved residue(s) required for the propagation of feature annotation.</text>
</comment>
<evidence type="ECO:0000313" key="8">
    <source>
        <dbReference type="Proteomes" id="UP000054783"/>
    </source>
</evidence>
<dbReference type="Gene3D" id="3.40.50.1000">
    <property type="entry name" value="HAD superfamily/HAD-like"/>
    <property type="match status" value="1"/>
</dbReference>